<evidence type="ECO:0000256" key="7">
    <source>
        <dbReference type="ARBA" id="ARBA00022840"/>
    </source>
</evidence>
<comment type="caution">
    <text evidence="11">The sequence shown here is derived from an EMBL/GenBank/DDBJ whole genome shotgun (WGS) entry which is preliminary data.</text>
</comment>
<keyword evidence="8" id="KW-0243">Dynein</keyword>
<dbReference type="Proteomes" id="UP000008837">
    <property type="component" value="Unassembled WGS sequence"/>
</dbReference>
<dbReference type="GO" id="GO:0005868">
    <property type="term" value="C:cytoplasmic dynein complex"/>
    <property type="evidence" value="ECO:0007669"/>
    <property type="project" value="InterPro"/>
</dbReference>
<comment type="similarity">
    <text evidence="2">Belongs to the dynein light intermediate chain family.</text>
</comment>
<keyword evidence="5" id="KW-0493">Microtubule</keyword>
<dbReference type="InterPro" id="IPR027417">
    <property type="entry name" value="P-loop_NTPase"/>
</dbReference>
<evidence type="ECO:0000313" key="11">
    <source>
        <dbReference type="EMBL" id="EDP45457.1"/>
    </source>
</evidence>
<evidence type="ECO:0000256" key="1">
    <source>
        <dbReference type="ARBA" id="ARBA00004245"/>
    </source>
</evidence>
<dbReference type="GO" id="GO:0035974">
    <property type="term" value="C:meiotic spindle pole body"/>
    <property type="evidence" value="ECO:0007669"/>
    <property type="project" value="TreeGrafter"/>
</dbReference>
<keyword evidence="12" id="KW-1185">Reference proteome</keyword>
<dbReference type="KEGG" id="mgl:MGL_0446"/>
<dbReference type="SUPFAM" id="SSF52540">
    <property type="entry name" value="P-loop containing nucleoside triphosphate hydrolases"/>
    <property type="match status" value="1"/>
</dbReference>
<dbReference type="STRING" id="425265.A8PTM0"/>
<protein>
    <recommendedName>
        <fullName evidence="13">Dynein light intermediate chain</fullName>
    </recommendedName>
</protein>
<evidence type="ECO:0000313" key="12">
    <source>
        <dbReference type="Proteomes" id="UP000008837"/>
    </source>
</evidence>
<organism evidence="11 12">
    <name type="scientific">Malassezia globosa (strain ATCC MYA-4612 / CBS 7966)</name>
    <name type="common">Dandruff-associated fungus</name>
    <dbReference type="NCBI Taxonomy" id="425265"/>
    <lineage>
        <taxon>Eukaryota</taxon>
        <taxon>Fungi</taxon>
        <taxon>Dikarya</taxon>
        <taxon>Basidiomycota</taxon>
        <taxon>Ustilaginomycotina</taxon>
        <taxon>Malasseziomycetes</taxon>
        <taxon>Malasseziales</taxon>
        <taxon>Malasseziaceae</taxon>
        <taxon>Malassezia</taxon>
    </lineage>
</organism>
<dbReference type="Pfam" id="PF05783">
    <property type="entry name" value="DLIC"/>
    <property type="match status" value="1"/>
</dbReference>
<name>A8PTM0_MALGO</name>
<reference evidence="11 12" key="1">
    <citation type="journal article" date="2007" name="Proc. Natl. Acad. Sci. U.S.A.">
        <title>Dandruff-associated Malassezia genomes reveal convergent and divergent virulence traits shared with plant and human fungal pathogens.</title>
        <authorList>
            <person name="Xu J."/>
            <person name="Saunders C.W."/>
            <person name="Hu P."/>
            <person name="Grant R.A."/>
            <person name="Boekhout T."/>
            <person name="Kuramae E.E."/>
            <person name="Kronstad J.W."/>
            <person name="Deangelis Y.M."/>
            <person name="Reeder N.L."/>
            <person name="Johnstone K.R."/>
            <person name="Leland M."/>
            <person name="Fieno A.M."/>
            <person name="Begley W.M."/>
            <person name="Sun Y."/>
            <person name="Lacey M.P."/>
            <person name="Chaudhary T."/>
            <person name="Keough T."/>
            <person name="Chu L."/>
            <person name="Sears R."/>
            <person name="Yuan B."/>
            <person name="Dawson T.L.Jr."/>
        </authorList>
    </citation>
    <scope>NUCLEOTIDE SEQUENCE [LARGE SCALE GENOMIC DNA]</scope>
    <source>
        <strain evidence="12">ATCC MYA-4612 / CBS 7966</strain>
    </source>
</reference>
<dbReference type="OMA" id="FKHNVID"/>
<keyword evidence="3" id="KW-0813">Transport</keyword>
<keyword evidence="7" id="KW-0067">ATP-binding</keyword>
<dbReference type="GO" id="GO:0045504">
    <property type="term" value="F:dynein heavy chain binding"/>
    <property type="evidence" value="ECO:0007669"/>
    <property type="project" value="TreeGrafter"/>
</dbReference>
<keyword evidence="4" id="KW-0963">Cytoplasm</keyword>
<dbReference type="EMBL" id="AAYY01000001">
    <property type="protein sequence ID" value="EDP45457.1"/>
    <property type="molecule type" value="Genomic_DNA"/>
</dbReference>
<gene>
    <name evidence="11" type="ORF">MGL_0446</name>
</gene>
<evidence type="ECO:0000256" key="8">
    <source>
        <dbReference type="ARBA" id="ARBA00023017"/>
    </source>
</evidence>
<keyword evidence="10" id="KW-0206">Cytoskeleton</keyword>
<evidence type="ECO:0000256" key="6">
    <source>
        <dbReference type="ARBA" id="ARBA00022741"/>
    </source>
</evidence>
<proteinExistence type="inferred from homology"/>
<dbReference type="GeneID" id="5856977"/>
<dbReference type="OrthoDB" id="27603at2759"/>
<evidence type="ECO:0000256" key="3">
    <source>
        <dbReference type="ARBA" id="ARBA00022448"/>
    </source>
</evidence>
<dbReference type="GO" id="GO:0005874">
    <property type="term" value="C:microtubule"/>
    <property type="evidence" value="ECO:0007669"/>
    <property type="project" value="UniProtKB-KW"/>
</dbReference>
<dbReference type="PANTHER" id="PTHR12688">
    <property type="entry name" value="DYNEIN LIGHT INTERMEDIATE CHAIN"/>
    <property type="match status" value="1"/>
</dbReference>
<keyword evidence="9" id="KW-0505">Motor protein</keyword>
<dbReference type="InParanoid" id="A8PTM0"/>
<dbReference type="GO" id="GO:0005524">
    <property type="term" value="F:ATP binding"/>
    <property type="evidence" value="ECO:0007669"/>
    <property type="project" value="UniProtKB-KW"/>
</dbReference>
<dbReference type="RefSeq" id="XP_001732671.1">
    <property type="nucleotide sequence ID" value="XM_001732619.1"/>
</dbReference>
<evidence type="ECO:0000256" key="2">
    <source>
        <dbReference type="ARBA" id="ARBA00006831"/>
    </source>
</evidence>
<accession>A8PTM0</accession>
<sequence length="436" mass="47926">MAPDIWGDLLRGARARHAFVSKTIVVLGEPSSGKSILVRQLVGSDQARASGPKETSGPLGFGFIELSENDKTDESLRTSVYTVHSFGSSIAATLPYAFPPVQTAPDASAMGALHRMRETIFLIILDWSKPWTFAAQLVAWFRLLRELIQQAYVAGQEHSADTERATMRENLETHLFSNADDVRPPGMLTDNLGVHIALVCTKADCLDSAIKERRLSDSQIDSLQQFLRTVAMCYGAAIFSTTITRASSYDALRAHVRHTLYPDTSEANGTSTVEASTADTRHLLVPAGWDSWSKIEAIDESFSCRTWHDAWIHDITSSSPLDATPRIASMCAELVPPPPMDDANHQSSVEVPSEQTFLAQLQAHQPPDDSNITASAHGAWKTAQTTPARNAIGPSMHASTLDVPSIGRVWKSKHEKCLCHHRLHRRRDRTMCARPA</sequence>
<dbReference type="GO" id="GO:0000226">
    <property type="term" value="P:microtubule cytoskeleton organization"/>
    <property type="evidence" value="ECO:0007669"/>
    <property type="project" value="TreeGrafter"/>
</dbReference>
<keyword evidence="6" id="KW-0547">Nucleotide-binding</keyword>
<dbReference type="AlphaFoldDB" id="A8PTM0"/>
<comment type="subcellular location">
    <subcellularLocation>
        <location evidence="1">Cytoplasm</location>
        <location evidence="1">Cytoskeleton</location>
    </subcellularLocation>
</comment>
<evidence type="ECO:0000256" key="4">
    <source>
        <dbReference type="ARBA" id="ARBA00022490"/>
    </source>
</evidence>
<dbReference type="PANTHER" id="PTHR12688:SF0">
    <property type="entry name" value="DYNEIN LIGHT INTERMEDIATE CHAIN"/>
    <property type="match status" value="1"/>
</dbReference>
<evidence type="ECO:0000256" key="5">
    <source>
        <dbReference type="ARBA" id="ARBA00022701"/>
    </source>
</evidence>
<dbReference type="InterPro" id="IPR008467">
    <property type="entry name" value="Dynein1_light_intermed_chain"/>
</dbReference>
<evidence type="ECO:0000256" key="10">
    <source>
        <dbReference type="ARBA" id="ARBA00023212"/>
    </source>
</evidence>
<dbReference type="VEuPathDB" id="FungiDB:MGL_0446"/>
<dbReference type="InterPro" id="IPR022780">
    <property type="entry name" value="Dynein_light_int_chain"/>
</dbReference>
<evidence type="ECO:0008006" key="13">
    <source>
        <dbReference type="Google" id="ProtNLM"/>
    </source>
</evidence>
<dbReference type="GO" id="GO:0007018">
    <property type="term" value="P:microtubule-based movement"/>
    <property type="evidence" value="ECO:0007669"/>
    <property type="project" value="InterPro"/>
</dbReference>
<evidence type="ECO:0000256" key="9">
    <source>
        <dbReference type="ARBA" id="ARBA00023175"/>
    </source>
</evidence>